<protein>
    <submittedName>
        <fullName evidence="6">COG2363</fullName>
    </submittedName>
</protein>
<dbReference type="PANTHER" id="PTHR43461">
    <property type="entry name" value="TRANSMEMBRANE PROTEIN 256"/>
    <property type="match status" value="1"/>
</dbReference>
<evidence type="ECO:0000256" key="1">
    <source>
        <dbReference type="ARBA" id="ARBA00004141"/>
    </source>
</evidence>
<sequence length="130" mass="13730">MQARNTLRVAAVAGFSAVAFGAFGAHGLKGVLAPELMTAYQTGVQYHLVHAVVLLVLAAWSMVRPDRWLSLASGFMTAGLILFSGSLYALALTGERKLGMITPIGGVSWLIGWALLLVAASRIPHSNSRP</sequence>
<feature type="transmembrane region" description="Helical" evidence="5">
    <location>
        <begin position="43"/>
        <end position="63"/>
    </location>
</feature>
<comment type="subcellular location">
    <subcellularLocation>
        <location evidence="1">Membrane</location>
        <topology evidence="1">Multi-pass membrane protein</topology>
    </subcellularLocation>
</comment>
<dbReference type="GO" id="GO:0005886">
    <property type="term" value="C:plasma membrane"/>
    <property type="evidence" value="ECO:0007669"/>
    <property type="project" value="TreeGrafter"/>
</dbReference>
<dbReference type="EMBL" id="CZQC01000061">
    <property type="protein sequence ID" value="CUS42081.1"/>
    <property type="molecule type" value="Genomic_DNA"/>
</dbReference>
<keyword evidence="2 5" id="KW-0812">Transmembrane</keyword>
<evidence type="ECO:0000256" key="3">
    <source>
        <dbReference type="ARBA" id="ARBA00022989"/>
    </source>
</evidence>
<reference evidence="6" key="1">
    <citation type="submission" date="2015-10" db="EMBL/GenBank/DDBJ databases">
        <authorList>
            <person name="Gilbert D.G."/>
        </authorList>
    </citation>
    <scope>NUCLEOTIDE SEQUENCE</scope>
</reference>
<accession>A0A160TDK5</accession>
<gene>
    <name evidence="6" type="ORF">MGWOODY_Tha1363</name>
</gene>
<evidence type="ECO:0000256" key="4">
    <source>
        <dbReference type="ARBA" id="ARBA00023136"/>
    </source>
</evidence>
<evidence type="ECO:0000256" key="2">
    <source>
        <dbReference type="ARBA" id="ARBA00022692"/>
    </source>
</evidence>
<feature type="transmembrane region" description="Helical" evidence="5">
    <location>
        <begin position="75"/>
        <end position="94"/>
    </location>
</feature>
<dbReference type="AlphaFoldDB" id="A0A160TDK5"/>
<keyword evidence="4 5" id="KW-0472">Membrane</keyword>
<dbReference type="Pfam" id="PF04241">
    <property type="entry name" value="DUF423"/>
    <property type="match status" value="1"/>
</dbReference>
<keyword evidence="3 5" id="KW-1133">Transmembrane helix</keyword>
<dbReference type="InterPro" id="IPR006696">
    <property type="entry name" value="DUF423"/>
</dbReference>
<dbReference type="PANTHER" id="PTHR43461:SF1">
    <property type="entry name" value="TRANSMEMBRANE PROTEIN 256"/>
    <property type="match status" value="1"/>
</dbReference>
<evidence type="ECO:0000256" key="5">
    <source>
        <dbReference type="SAM" id="Phobius"/>
    </source>
</evidence>
<name>A0A160TDK5_9ZZZZ</name>
<proteinExistence type="predicted"/>
<evidence type="ECO:0000313" key="6">
    <source>
        <dbReference type="EMBL" id="CUS42081.1"/>
    </source>
</evidence>
<organism evidence="6">
    <name type="scientific">hydrothermal vent metagenome</name>
    <dbReference type="NCBI Taxonomy" id="652676"/>
    <lineage>
        <taxon>unclassified sequences</taxon>
        <taxon>metagenomes</taxon>
        <taxon>ecological metagenomes</taxon>
    </lineage>
</organism>
<feature type="transmembrane region" description="Helical" evidence="5">
    <location>
        <begin position="100"/>
        <end position="120"/>
    </location>
</feature>